<proteinExistence type="predicted"/>
<dbReference type="Proteomes" id="UP001341281">
    <property type="component" value="Chromosome 03"/>
</dbReference>
<accession>A0AAQ3SVQ1</accession>
<dbReference type="EMBL" id="CP144747">
    <property type="protein sequence ID" value="WVZ61567.1"/>
    <property type="molecule type" value="Genomic_DNA"/>
</dbReference>
<dbReference type="InterPro" id="IPR002182">
    <property type="entry name" value="NB-ARC"/>
</dbReference>
<dbReference type="PANTHER" id="PTHR33377">
    <property type="entry name" value="OS10G0134700 PROTEIN-RELATED"/>
    <property type="match status" value="1"/>
</dbReference>
<protein>
    <recommendedName>
        <fullName evidence="1">NB-ARC domain-containing protein</fullName>
    </recommendedName>
</protein>
<feature type="domain" description="NB-ARC" evidence="1">
    <location>
        <begin position="631"/>
        <end position="771"/>
    </location>
</feature>
<sequence>MGRQITNPAMLLQLDMLRGAMHRGYYMLDSFRYQTPDNEDAKHQAGSQSLSLSKVNFLNYFCSSKRETQRFEQLQEVLESLNNMIFDANEFVIFLKTYPRMCRQPYSMHLLLGNCMFDRKVETELVISFLLQTNSPCTEELEVLPIVGPGRVGKSTLVAHVCNAERIRDHFSEILFLTDHDFRDKMLSVHSQGNATEHHICTTGKHGRLLVIVEVAGDVAEDAWKRLCSAFRRYTTNGTKIIIASRFDMVKKFETTRAITLTCPSSEAYWYFFKTLTLGSTDPEQHPRFAYVAMEIATMLNNTSLLGANITATLLRDNFDISFWCKVLVFMRGMIQKHIAKFGEHPSDLLVQNKPARLGRMMGRASEDFMVCDQYHRSSQEAVPDITLSDVMYGSAKRRGTFEVLVWRSRIPPYDNYIYTIQVLDQETKAAKRKRSQINGSPQMEMLVSVALGEAVTRSINFFTSKYSKQQAQDLEDRLCRILLRAQVIIDEAMGRQIKNQAMLLQLDMLRGAMHRGYYMLDSFRYQSRDKEDAKDQSVSPSFSLSKVSPSRYLCSSTRKAELFEQMQEAVQILNNLIFDSNELVIFLKSYPRMCRQPYSMHLMLANCMFDRKVEIELVISFLLQTKSHHVEELDVLPIVGPGKVGKSTLVAHVCRDDRIRDHFSEIVFLTDHDFKDEMLSVHSQGNATEHHICTARKDGRLLVVVEVAGDVNEDAWKRLCSAFRRSATNGTKIIITSRSDMVKKLGTTGAVTLAYPSSEAYWYFFKTLAFGSTDPEQHPRLASVAMEIARAVGRINFIAANRTASFLHDNFDINFWYKFLVFARGLIQKHIANFGEHPGDLLTQKKPAHLERMMGRASEDFMVCDQYHRSSQEAVPNITLDDVMYGSVKPHGNFEVLAWRSRMPPYYNYIYSCRIIDLKTKAAKRKRSQNNGFLVLAWSKLDFKSSTGYLSSSCNTAQDVEDHLCRVLLQAQVIIDEAMGRQITNRAMLLQLDMLRGAMHRGYYMLDSFRYQTPDKEDAKHQAGSQSLSLSKINSLNYFCSSKRETQHFEQLQEVLESLNNMIFDANEFVISLKTYPCMCRQPYSMHLLLGNCMFDLKVETELVISFLLQTNSPCTEERESRKSTLVAHVCNDERIQDHFSEILFLTDRDFRDKMLSVHSQGNATEHHICTAGKHGRLLVTVEVAGDVAEDAWKRLSSAFRQYTMNGTKIIITSWSDMVKKLGTKGAHIGIFFKTLAFGSTDPEQHPSLASVALKIARMLSITTLLGANITATLLRDNFDISFWCKVLVFIRGMIQKHVAKFGEHPSDLLAQNKPARLGRMMGTTSEDFMVCDQYHRSSQEAVQFSATASSAGALPLRWPEMRRHPPTTYSIKFGVAGSPRASGSARRRVGRTGAGGALLISNISSLSILSSNLCDHPEHSPKMEMIVSAVLGEAITRSINFLISKYSKSQAQGVEDHLRRVLLRAQVIIEEAMGRQITNQAMLLQLDMLRGAMHRGYYMLDIFRYQSHDKEDAKDQAVSQSLPLQKVNSSKYFCSSKRKEQVFKKLQEMLESLNNMIFDANEFIIFLESFPRMWRQPYSMHILLTNCMFDRKIETELVISFLLQTKSHCAEELEVLPIVGPGRVGKSTIIAHVCNDERIRDHFSEIVFLTDHDFRDEMLSVHIQGNAMEHQICTAGKDRRLLVVVEVAGDVTEDAWKQLCSAFRRSRMNGTKIIIASRFDMVKKFGTTGAITLTCPSSEAYWYFFKTLAFGSTDPEQHPRFASVAMEIATMLNNTSLLSANITANLLRDNFDISFWWKVLVFIRGLIQKHIAKFGEHPWDLLLQNKPARLGRMMGRASEDLMVCAHHHRSSQEAVPDITLNDVMYGGVKAHGKFEVLLWRSRIPPYYNYINTCQVLDLKTKAAKRKRSQNNGITP</sequence>
<organism evidence="2 3">
    <name type="scientific">Paspalum notatum var. saurae</name>
    <dbReference type="NCBI Taxonomy" id="547442"/>
    <lineage>
        <taxon>Eukaryota</taxon>
        <taxon>Viridiplantae</taxon>
        <taxon>Streptophyta</taxon>
        <taxon>Embryophyta</taxon>
        <taxon>Tracheophyta</taxon>
        <taxon>Spermatophyta</taxon>
        <taxon>Magnoliopsida</taxon>
        <taxon>Liliopsida</taxon>
        <taxon>Poales</taxon>
        <taxon>Poaceae</taxon>
        <taxon>PACMAD clade</taxon>
        <taxon>Panicoideae</taxon>
        <taxon>Andropogonodae</taxon>
        <taxon>Paspaleae</taxon>
        <taxon>Paspalinae</taxon>
        <taxon>Paspalum</taxon>
    </lineage>
</organism>
<evidence type="ECO:0000259" key="1">
    <source>
        <dbReference type="Pfam" id="PF00931"/>
    </source>
</evidence>
<dbReference type="SUPFAM" id="SSF52540">
    <property type="entry name" value="P-loop containing nucleoside triphosphate hydrolases"/>
    <property type="match status" value="3"/>
</dbReference>
<gene>
    <name evidence="2" type="ORF">U9M48_011420</name>
</gene>
<name>A0AAQ3SVQ1_PASNO</name>
<dbReference type="PANTHER" id="PTHR33377:SF23">
    <property type="entry name" value="NB-ARC DOMAIN-CONTAINING PROTEIN"/>
    <property type="match status" value="1"/>
</dbReference>
<keyword evidence="3" id="KW-1185">Reference proteome</keyword>
<evidence type="ECO:0000313" key="3">
    <source>
        <dbReference type="Proteomes" id="UP001341281"/>
    </source>
</evidence>
<evidence type="ECO:0000313" key="2">
    <source>
        <dbReference type="EMBL" id="WVZ61567.1"/>
    </source>
</evidence>
<dbReference type="GO" id="GO:0043531">
    <property type="term" value="F:ADP binding"/>
    <property type="evidence" value="ECO:0007669"/>
    <property type="project" value="InterPro"/>
</dbReference>
<dbReference type="InterPro" id="IPR027417">
    <property type="entry name" value="P-loop_NTPase"/>
</dbReference>
<dbReference type="Gene3D" id="3.40.50.300">
    <property type="entry name" value="P-loop containing nucleotide triphosphate hydrolases"/>
    <property type="match status" value="3"/>
</dbReference>
<dbReference type="Pfam" id="PF00931">
    <property type="entry name" value="NB-ARC"/>
    <property type="match status" value="1"/>
</dbReference>
<reference evidence="2 3" key="1">
    <citation type="submission" date="2024-02" db="EMBL/GenBank/DDBJ databases">
        <title>High-quality chromosome-scale genome assembly of Pensacola bahiagrass (Paspalum notatum Flugge var. saurae).</title>
        <authorList>
            <person name="Vega J.M."/>
            <person name="Podio M."/>
            <person name="Orjuela J."/>
            <person name="Siena L.A."/>
            <person name="Pessino S.C."/>
            <person name="Combes M.C."/>
            <person name="Mariac C."/>
            <person name="Albertini E."/>
            <person name="Pupilli F."/>
            <person name="Ortiz J.P.A."/>
            <person name="Leblanc O."/>
        </authorList>
    </citation>
    <scope>NUCLEOTIDE SEQUENCE [LARGE SCALE GENOMIC DNA]</scope>
    <source>
        <strain evidence="2">R1</strain>
        <tissue evidence="2">Leaf</tissue>
    </source>
</reference>